<evidence type="ECO:0000313" key="1">
    <source>
        <dbReference type="EnsemblMetazoa" id="ACOM023667-PA.1"/>
    </source>
</evidence>
<dbReference type="EnsemblMetazoa" id="ACOM023667-RA">
    <property type="protein sequence ID" value="ACOM023667-PA.1"/>
    <property type="gene ID" value="ACOM023667"/>
</dbReference>
<organism evidence="1">
    <name type="scientific">Anopheles coluzzii</name>
    <name type="common">African malaria mosquito</name>
    <dbReference type="NCBI Taxonomy" id="1518534"/>
    <lineage>
        <taxon>Eukaryota</taxon>
        <taxon>Metazoa</taxon>
        <taxon>Ecdysozoa</taxon>
        <taxon>Arthropoda</taxon>
        <taxon>Hexapoda</taxon>
        <taxon>Insecta</taxon>
        <taxon>Pterygota</taxon>
        <taxon>Neoptera</taxon>
        <taxon>Endopterygota</taxon>
        <taxon>Diptera</taxon>
        <taxon>Nematocera</taxon>
        <taxon>Culicoidea</taxon>
        <taxon>Culicidae</taxon>
        <taxon>Anophelinae</taxon>
        <taxon>Anopheles</taxon>
    </lineage>
</organism>
<protein>
    <submittedName>
        <fullName evidence="1">Uncharacterized protein</fullName>
    </submittedName>
</protein>
<accession>A0A8W7P2L7</accession>
<dbReference type="AlphaFoldDB" id="A0A8W7P2L7"/>
<proteinExistence type="predicted"/>
<sequence>MIIVPTFPCELQLVLEVVLRSLPVAILPAEQTVGQDGPKRCRTYDLLAEATLREQQIEVRILGSAVKQPRTQQVEFFDRNFQCTIDANNSAVPDAAPQRKPFAIE</sequence>
<dbReference type="Proteomes" id="UP000075882">
    <property type="component" value="Unassembled WGS sequence"/>
</dbReference>
<reference evidence="1" key="1">
    <citation type="submission" date="2022-08" db="UniProtKB">
        <authorList>
            <consortium name="EnsemblMetazoa"/>
        </authorList>
    </citation>
    <scope>IDENTIFICATION</scope>
</reference>
<name>A0A8W7P2L7_ANOCL</name>